<dbReference type="FunFam" id="2.30.42.10:FF:000163">
    <property type="entry name" value="rho GTPase-activating protein 100F isoform X1"/>
    <property type="match status" value="1"/>
</dbReference>
<keyword evidence="4" id="KW-1185">Reference proteome</keyword>
<dbReference type="InterPro" id="IPR001478">
    <property type="entry name" value="PDZ"/>
</dbReference>
<dbReference type="Gene3D" id="2.30.42.10">
    <property type="match status" value="1"/>
</dbReference>
<feature type="region of interest" description="Disordered" evidence="1">
    <location>
        <begin position="358"/>
        <end position="414"/>
    </location>
</feature>
<dbReference type="CDD" id="cd06718">
    <property type="entry name" value="PDZ_Par6-like"/>
    <property type="match status" value="1"/>
</dbReference>
<organism evidence="3 4">
    <name type="scientific">Popillia japonica</name>
    <name type="common">Japanese beetle</name>
    <dbReference type="NCBI Taxonomy" id="7064"/>
    <lineage>
        <taxon>Eukaryota</taxon>
        <taxon>Metazoa</taxon>
        <taxon>Ecdysozoa</taxon>
        <taxon>Arthropoda</taxon>
        <taxon>Hexapoda</taxon>
        <taxon>Insecta</taxon>
        <taxon>Pterygota</taxon>
        <taxon>Neoptera</taxon>
        <taxon>Endopterygota</taxon>
        <taxon>Coleoptera</taxon>
        <taxon>Polyphaga</taxon>
        <taxon>Scarabaeiformia</taxon>
        <taxon>Scarabaeidae</taxon>
        <taxon>Rutelinae</taxon>
        <taxon>Popillia</taxon>
    </lineage>
</organism>
<comment type="caution">
    <text evidence="3">The sequence shown here is derived from an EMBL/GenBank/DDBJ whole genome shotgun (WGS) entry which is preliminary data.</text>
</comment>
<feature type="region of interest" description="Disordered" evidence="1">
    <location>
        <begin position="207"/>
        <end position="315"/>
    </location>
</feature>
<name>A0AAW1KRY4_POPJA</name>
<feature type="compositionally biased region" description="Basic and acidic residues" evidence="1">
    <location>
        <begin position="256"/>
        <end position="274"/>
    </location>
</feature>
<dbReference type="Pfam" id="PF00595">
    <property type="entry name" value="PDZ"/>
    <property type="match status" value="1"/>
</dbReference>
<dbReference type="InterPro" id="IPR036034">
    <property type="entry name" value="PDZ_sf"/>
</dbReference>
<reference evidence="3 4" key="1">
    <citation type="journal article" date="2024" name="BMC Genomics">
        <title>De novo assembly and annotation of Popillia japonica's genome with initial clues to its potential as an invasive pest.</title>
        <authorList>
            <person name="Cucini C."/>
            <person name="Boschi S."/>
            <person name="Funari R."/>
            <person name="Cardaioli E."/>
            <person name="Iannotti N."/>
            <person name="Marturano G."/>
            <person name="Paoli F."/>
            <person name="Bruttini M."/>
            <person name="Carapelli A."/>
            <person name="Frati F."/>
            <person name="Nardi F."/>
        </authorList>
    </citation>
    <scope>NUCLEOTIDE SEQUENCE [LARGE SCALE GENOMIC DNA]</scope>
    <source>
        <strain evidence="3">DMR45628</strain>
    </source>
</reference>
<dbReference type="GO" id="GO:0005096">
    <property type="term" value="F:GTPase activator activity"/>
    <property type="evidence" value="ECO:0007669"/>
    <property type="project" value="TreeGrafter"/>
</dbReference>
<dbReference type="PANTHER" id="PTHR46150:SF3">
    <property type="entry name" value="RHO GTPASE-ACTIVATING PROTEIN 100F"/>
    <property type="match status" value="1"/>
</dbReference>
<dbReference type="SMART" id="SM00228">
    <property type="entry name" value="PDZ"/>
    <property type="match status" value="1"/>
</dbReference>
<dbReference type="GO" id="GO:0016477">
    <property type="term" value="P:cell migration"/>
    <property type="evidence" value="ECO:0007669"/>
    <property type="project" value="TreeGrafter"/>
</dbReference>
<evidence type="ECO:0000256" key="1">
    <source>
        <dbReference type="SAM" id="MobiDB-lite"/>
    </source>
</evidence>
<dbReference type="PROSITE" id="PS50106">
    <property type="entry name" value="PDZ"/>
    <property type="match status" value="1"/>
</dbReference>
<dbReference type="SUPFAM" id="SSF50156">
    <property type="entry name" value="PDZ domain-like"/>
    <property type="match status" value="1"/>
</dbReference>
<dbReference type="GO" id="GO:0046578">
    <property type="term" value="P:regulation of Ras protein signal transduction"/>
    <property type="evidence" value="ECO:0007669"/>
    <property type="project" value="TreeGrafter"/>
</dbReference>
<dbReference type="EMBL" id="JASPKY010000188">
    <property type="protein sequence ID" value="KAK9722432.1"/>
    <property type="molecule type" value="Genomic_DNA"/>
</dbReference>
<feature type="domain" description="PDZ" evidence="2">
    <location>
        <begin position="127"/>
        <end position="197"/>
    </location>
</feature>
<evidence type="ECO:0000313" key="3">
    <source>
        <dbReference type="EMBL" id="KAK9722432.1"/>
    </source>
</evidence>
<dbReference type="AlphaFoldDB" id="A0AAW1KRY4"/>
<feature type="compositionally biased region" description="Low complexity" evidence="1">
    <location>
        <begin position="275"/>
        <end position="290"/>
    </location>
</feature>
<dbReference type="GO" id="GO:0030030">
    <property type="term" value="P:cell projection organization"/>
    <property type="evidence" value="ECO:0007669"/>
    <property type="project" value="TreeGrafter"/>
</dbReference>
<proteinExistence type="predicted"/>
<feature type="compositionally biased region" description="Basic and acidic residues" evidence="1">
    <location>
        <begin position="225"/>
        <end position="241"/>
    </location>
</feature>
<evidence type="ECO:0000313" key="4">
    <source>
        <dbReference type="Proteomes" id="UP001458880"/>
    </source>
</evidence>
<gene>
    <name evidence="3" type="ORF">QE152_g19670</name>
</gene>
<evidence type="ECO:0000259" key="2">
    <source>
        <dbReference type="PROSITE" id="PS50106"/>
    </source>
</evidence>
<dbReference type="GO" id="GO:0097060">
    <property type="term" value="C:synaptic membrane"/>
    <property type="evidence" value="ECO:0007669"/>
    <property type="project" value="TreeGrafter"/>
</dbReference>
<protein>
    <submittedName>
        <fullName evidence="3">PDZ domain</fullName>
    </submittedName>
</protein>
<dbReference type="Proteomes" id="UP001458880">
    <property type="component" value="Unassembled WGS sequence"/>
</dbReference>
<feature type="compositionally biased region" description="Polar residues" evidence="1">
    <location>
        <begin position="369"/>
        <end position="388"/>
    </location>
</feature>
<dbReference type="PANTHER" id="PTHR46150">
    <property type="entry name" value="RHO GTPASE-ACTIVATING PROTEIN 100F"/>
    <property type="match status" value="1"/>
</dbReference>
<sequence length="414" mass="45820">MYPWLKRRHLFIDFNGLDCLDNGREALDLTASPLRAPSAQQTRNNHPPPMVIQGDFRKVSGISTEIFKQIETVENDHDASTAAALEHVERRGEMIVRILDARHLGRSATEAAKRFTAMQDAKHTVQFVEIVKRPGQTLGLYIREGNGIDRSDGVFISRIALESAVYNSGCLKVGDEILAVNLVDVTRMSLDDVVIIMSIPRRLVLATRQRKGSKGGQGSPSVQPRAEHKPPPVVVIKRELREDETDEGELGQSSKDSMRQRHTGDGREMSESRSRLGLGLSGMDSRGSSGQDSNGLDLYYNSRPPDSGSTWGYQPPPPVITEQPKSSMQHFTPYERSYPNTLESLAEKVHSFGLPSRRMSAGGQPLPNRLSSQQSPSSHYYVQHSGTGSRRIMPRPAPAPTSIFHIPNTPITRA</sequence>
<accession>A0AAW1KRY4</accession>
<dbReference type="InterPro" id="IPR052118">
    <property type="entry name" value="Rho-GAP_regulator"/>
</dbReference>